<organism evidence="1 2">
    <name type="scientific">Atta colombica</name>
    <dbReference type="NCBI Taxonomy" id="520822"/>
    <lineage>
        <taxon>Eukaryota</taxon>
        <taxon>Metazoa</taxon>
        <taxon>Ecdysozoa</taxon>
        <taxon>Arthropoda</taxon>
        <taxon>Hexapoda</taxon>
        <taxon>Insecta</taxon>
        <taxon>Pterygota</taxon>
        <taxon>Neoptera</taxon>
        <taxon>Endopterygota</taxon>
        <taxon>Hymenoptera</taxon>
        <taxon>Apocrita</taxon>
        <taxon>Aculeata</taxon>
        <taxon>Formicoidea</taxon>
        <taxon>Formicidae</taxon>
        <taxon>Myrmicinae</taxon>
        <taxon>Atta</taxon>
    </lineage>
</organism>
<keyword evidence="2" id="KW-1185">Reference proteome</keyword>
<dbReference type="EMBL" id="KQ976712">
    <property type="protein sequence ID" value="KYM76989.1"/>
    <property type="molecule type" value="Genomic_DNA"/>
</dbReference>
<dbReference type="PROSITE" id="PS51257">
    <property type="entry name" value="PROKAR_LIPOPROTEIN"/>
    <property type="match status" value="1"/>
</dbReference>
<gene>
    <name evidence="1" type="ORF">ALC53_12599</name>
</gene>
<proteinExistence type="predicted"/>
<sequence length="89" mass="10150">MRVRTYCLPILLVPVILTISCCTFAFAVQCYEGWTNTAFQRYLRAAKGIAMYIPDLIDTRSFFFETILLCGECFSSLGAIGDLEWYVEV</sequence>
<evidence type="ECO:0000313" key="2">
    <source>
        <dbReference type="Proteomes" id="UP000078540"/>
    </source>
</evidence>
<accession>A0A151HZ40</accession>
<name>A0A151HZ40_9HYME</name>
<protein>
    <submittedName>
        <fullName evidence="1">Uncharacterized protein</fullName>
    </submittedName>
</protein>
<evidence type="ECO:0000313" key="1">
    <source>
        <dbReference type="EMBL" id="KYM76989.1"/>
    </source>
</evidence>
<dbReference type="AlphaFoldDB" id="A0A151HZ40"/>
<dbReference type="Proteomes" id="UP000078540">
    <property type="component" value="Unassembled WGS sequence"/>
</dbReference>
<reference evidence="1 2" key="1">
    <citation type="submission" date="2015-09" db="EMBL/GenBank/DDBJ databases">
        <title>Atta colombica WGS genome.</title>
        <authorList>
            <person name="Nygaard S."/>
            <person name="Hu H."/>
            <person name="Boomsma J."/>
            <person name="Zhang G."/>
        </authorList>
    </citation>
    <scope>NUCLEOTIDE SEQUENCE [LARGE SCALE GENOMIC DNA]</scope>
    <source>
        <strain evidence="1">Treedump-2</strain>
        <tissue evidence="1">Whole body</tissue>
    </source>
</reference>